<dbReference type="AlphaFoldDB" id="A0A833TNA4"/>
<evidence type="ECO:0000313" key="2">
    <source>
        <dbReference type="Proteomes" id="UP000602510"/>
    </source>
</evidence>
<sequence>MAYTRRQKSRRPWRSGWRTKGDVSNGREFTSLVVSRELQEENRAFVDSYIVYKRRVDVLIQVTETQVSVMPIGGIKPSTLM</sequence>
<comment type="caution">
    <text evidence="1">The sequence shown here is derived from an EMBL/GenBank/DDBJ whole genome shotgun (WGS) entry which is preliminary data.</text>
</comment>
<dbReference type="Proteomes" id="UP000602510">
    <property type="component" value="Unassembled WGS sequence"/>
</dbReference>
<evidence type="ECO:0000313" key="1">
    <source>
        <dbReference type="EMBL" id="KAF4047384.1"/>
    </source>
</evidence>
<dbReference type="EMBL" id="WSZM01000002">
    <property type="protein sequence ID" value="KAF4047384.1"/>
    <property type="molecule type" value="Genomic_DNA"/>
</dbReference>
<reference evidence="1" key="1">
    <citation type="submission" date="2020-04" db="EMBL/GenBank/DDBJ databases">
        <title>Hybrid Assembly of Korean Phytophthora infestans isolates.</title>
        <authorList>
            <person name="Prokchorchik M."/>
            <person name="Lee Y."/>
            <person name="Seo J."/>
            <person name="Cho J.-H."/>
            <person name="Park Y.-E."/>
            <person name="Jang D.-C."/>
            <person name="Im J.-S."/>
            <person name="Choi J.-G."/>
            <person name="Park H.-J."/>
            <person name="Lee G.-B."/>
            <person name="Lee Y.-G."/>
            <person name="Hong S.-Y."/>
            <person name="Cho K."/>
            <person name="Sohn K.H."/>
        </authorList>
    </citation>
    <scope>NUCLEOTIDE SEQUENCE</scope>
    <source>
        <strain evidence="1">KR_1_A1</strain>
    </source>
</reference>
<gene>
    <name evidence="1" type="ORF">GN244_ATG00086</name>
</gene>
<name>A0A833TNA4_PHYIN</name>
<organism evidence="1 2">
    <name type="scientific">Phytophthora infestans</name>
    <name type="common">Potato late blight agent</name>
    <name type="synonym">Botrytis infestans</name>
    <dbReference type="NCBI Taxonomy" id="4787"/>
    <lineage>
        <taxon>Eukaryota</taxon>
        <taxon>Sar</taxon>
        <taxon>Stramenopiles</taxon>
        <taxon>Oomycota</taxon>
        <taxon>Peronosporomycetes</taxon>
        <taxon>Peronosporales</taxon>
        <taxon>Peronosporaceae</taxon>
        <taxon>Phytophthora</taxon>
    </lineage>
</organism>
<keyword evidence="2" id="KW-1185">Reference proteome</keyword>
<protein>
    <submittedName>
        <fullName evidence="1">Uncharacterized protein</fullName>
    </submittedName>
</protein>
<proteinExistence type="predicted"/>
<accession>A0A833TNA4</accession>